<reference evidence="2" key="1">
    <citation type="submission" date="2005-10" db="EMBL/GenBank/DDBJ databases">
        <authorList>
            <person name="Loftus B.J."/>
            <person name="Nene V.M."/>
            <person name="Hannick L.I."/>
            <person name="Bidwell S."/>
            <person name="Haas B."/>
            <person name="Amedeo P."/>
            <person name="Orvis J."/>
            <person name="Wortman J.R."/>
            <person name="White O.R."/>
            <person name="Salzberg S."/>
            <person name="Shumway M."/>
            <person name="Koo H."/>
            <person name="Zhao Y."/>
            <person name="Holmes M."/>
            <person name="Miller J."/>
            <person name="Schatz M."/>
            <person name="Pop M."/>
            <person name="Pai G."/>
            <person name="Utterback T."/>
            <person name="Rogers Y.-H."/>
            <person name="Kravitz S."/>
            <person name="Fraser C.M."/>
        </authorList>
    </citation>
    <scope>NUCLEOTIDE SEQUENCE</scope>
    <source>
        <strain evidence="2">Liverpool</strain>
    </source>
</reference>
<reference evidence="2" key="3">
    <citation type="submission" date="2012-09" db="EMBL/GenBank/DDBJ databases">
        <authorList>
            <consortium name="VectorBase"/>
        </authorList>
    </citation>
    <scope>NUCLEOTIDE SEQUENCE</scope>
    <source>
        <strain evidence="2">Liverpool</strain>
    </source>
</reference>
<reference evidence="2" key="2">
    <citation type="journal article" date="2007" name="Science">
        <title>Genome sequence of Aedes aegypti, a major arbovirus vector.</title>
        <authorList>
            <person name="Nene V."/>
            <person name="Wortman J.R."/>
            <person name="Lawson D."/>
            <person name="Haas B."/>
            <person name="Kodira C."/>
            <person name="Tu Z.J."/>
            <person name="Loftus B."/>
            <person name="Xi Z."/>
            <person name="Megy K."/>
            <person name="Grabherr M."/>
            <person name="Ren Q."/>
            <person name="Zdobnov E.M."/>
            <person name="Lobo N.F."/>
            <person name="Campbell K.S."/>
            <person name="Brown S.E."/>
            <person name="Bonaldo M.F."/>
            <person name="Zhu J."/>
            <person name="Sinkins S.P."/>
            <person name="Hogenkamp D.G."/>
            <person name="Amedeo P."/>
            <person name="Arensburger P."/>
            <person name="Atkinson P.W."/>
            <person name="Bidwell S."/>
            <person name="Biedler J."/>
            <person name="Birney E."/>
            <person name="Bruggner R.V."/>
            <person name="Costas J."/>
            <person name="Coy M.R."/>
            <person name="Crabtree J."/>
            <person name="Crawford M."/>
            <person name="Debruyn B."/>
            <person name="Decaprio D."/>
            <person name="Eiglmeier K."/>
            <person name="Eisenstadt E."/>
            <person name="El-Dorry H."/>
            <person name="Gelbart W.M."/>
            <person name="Gomes S.L."/>
            <person name="Hammond M."/>
            <person name="Hannick L.I."/>
            <person name="Hogan J.R."/>
            <person name="Holmes M.H."/>
            <person name="Jaffe D."/>
            <person name="Johnston J.S."/>
            <person name="Kennedy R.C."/>
            <person name="Koo H."/>
            <person name="Kravitz S."/>
            <person name="Kriventseva E.V."/>
            <person name="Kulp D."/>
            <person name="Labutti K."/>
            <person name="Lee E."/>
            <person name="Li S."/>
            <person name="Lovin D.D."/>
            <person name="Mao C."/>
            <person name="Mauceli E."/>
            <person name="Menck C.F."/>
            <person name="Miller J.R."/>
            <person name="Montgomery P."/>
            <person name="Mori A."/>
            <person name="Nascimento A.L."/>
            <person name="Naveira H.F."/>
            <person name="Nusbaum C."/>
            <person name="O'leary S."/>
            <person name="Orvis J."/>
            <person name="Pertea M."/>
            <person name="Quesneville H."/>
            <person name="Reidenbach K.R."/>
            <person name="Rogers Y.H."/>
            <person name="Roth C.W."/>
            <person name="Schneider J.R."/>
            <person name="Schatz M."/>
            <person name="Shumway M."/>
            <person name="Stanke M."/>
            <person name="Stinson E.O."/>
            <person name="Tubio J.M."/>
            <person name="Vanzee J.P."/>
            <person name="Verjovski-Almeida S."/>
            <person name="Werner D."/>
            <person name="White O."/>
            <person name="Wyder S."/>
            <person name="Zeng Q."/>
            <person name="Zhao Q."/>
            <person name="Zhao Y."/>
            <person name="Hill C.A."/>
            <person name="Raikhel A.S."/>
            <person name="Soares M.B."/>
            <person name="Knudson D.L."/>
            <person name="Lee N.H."/>
            <person name="Galagan J."/>
            <person name="Salzberg S.L."/>
            <person name="Paulsen I.T."/>
            <person name="Dimopoulos G."/>
            <person name="Collins F.H."/>
            <person name="Birren B."/>
            <person name="Fraser-Liggett C.M."/>
            <person name="Severson D.W."/>
        </authorList>
    </citation>
    <scope>NUCLEOTIDE SEQUENCE [LARGE SCALE GENOMIC DNA]</scope>
    <source>
        <strain evidence="2">Liverpool</strain>
    </source>
</reference>
<sequence>GTTLFYWLNDIKPCLSNNWFNTWYVSETSRKSGRVHSLYNLLTIICSEIVPLRVALLYNLHPPQNIHTNAVNLCKTIFSSGVFTRVNFPAWDPRGSTLLRIPGALLPTGAIDRAVRLTSVNRIPYWGVASHQERNLSPARRCCCPTLDDRLASATLPVLDPAPLKDPLVQPQPSPLLPSRPSPHPRLLVTVPLPVK</sequence>
<dbReference type="PaxDb" id="7159-AAEL007867-PA"/>
<accession>Q170N6</accession>
<feature type="non-terminal residue" evidence="2">
    <location>
        <position position="1"/>
    </location>
</feature>
<protein>
    <submittedName>
        <fullName evidence="2">AAEL007867-PA</fullName>
    </submittedName>
</protein>
<gene>
    <name evidence="2" type="ORF">AaeL_AAEL007867</name>
</gene>
<evidence type="ECO:0000313" key="2">
    <source>
        <dbReference type="EMBL" id="EAT40414.1"/>
    </source>
</evidence>
<name>Q170N6_AEDAE</name>
<dbReference type="EMBL" id="CH477471">
    <property type="protein sequence ID" value="EAT40414.1"/>
    <property type="molecule type" value="Genomic_DNA"/>
</dbReference>
<feature type="region of interest" description="Disordered" evidence="1">
    <location>
        <begin position="162"/>
        <end position="183"/>
    </location>
</feature>
<proteinExistence type="predicted"/>
<organism evidence="2 3">
    <name type="scientific">Aedes aegypti</name>
    <name type="common">Yellowfever mosquito</name>
    <name type="synonym">Culex aegypti</name>
    <dbReference type="NCBI Taxonomy" id="7159"/>
    <lineage>
        <taxon>Eukaryota</taxon>
        <taxon>Metazoa</taxon>
        <taxon>Ecdysozoa</taxon>
        <taxon>Arthropoda</taxon>
        <taxon>Hexapoda</taxon>
        <taxon>Insecta</taxon>
        <taxon>Pterygota</taxon>
        <taxon>Neoptera</taxon>
        <taxon>Endopterygota</taxon>
        <taxon>Diptera</taxon>
        <taxon>Nematocera</taxon>
        <taxon>Culicoidea</taxon>
        <taxon>Culicidae</taxon>
        <taxon>Culicinae</taxon>
        <taxon>Aedini</taxon>
        <taxon>Aedes</taxon>
        <taxon>Stegomyia</taxon>
    </lineage>
</organism>
<evidence type="ECO:0000313" key="3">
    <source>
        <dbReference type="Proteomes" id="UP000682892"/>
    </source>
</evidence>
<feature type="compositionally biased region" description="Pro residues" evidence="1">
    <location>
        <begin position="170"/>
        <end position="183"/>
    </location>
</feature>
<dbReference type="AlphaFoldDB" id="Q170N6"/>
<evidence type="ECO:0000256" key="1">
    <source>
        <dbReference type="SAM" id="MobiDB-lite"/>
    </source>
</evidence>
<dbReference type="Proteomes" id="UP000682892">
    <property type="component" value="Unassembled WGS sequence"/>
</dbReference>
<dbReference type="HOGENOM" id="CLU_1393250_0_0_1"/>